<accession>A0ABD3VVB2</accession>
<dbReference type="AlphaFoldDB" id="A0ABD3VVB2"/>
<evidence type="ECO:0000259" key="1">
    <source>
        <dbReference type="PROSITE" id="PS50234"/>
    </source>
</evidence>
<dbReference type="EMBL" id="JBJQND010000009">
    <property type="protein sequence ID" value="KAL3865534.1"/>
    <property type="molecule type" value="Genomic_DNA"/>
</dbReference>
<dbReference type="PANTHER" id="PTHR24020:SF84">
    <property type="entry name" value="VWFA DOMAIN-CONTAINING PROTEIN"/>
    <property type="match status" value="1"/>
</dbReference>
<reference evidence="2 3" key="1">
    <citation type="submission" date="2024-11" db="EMBL/GenBank/DDBJ databases">
        <title>Chromosome-level genome assembly of the freshwater bivalve Anodonta woodiana.</title>
        <authorList>
            <person name="Chen X."/>
        </authorList>
    </citation>
    <scope>NUCLEOTIDE SEQUENCE [LARGE SCALE GENOMIC DNA]</scope>
    <source>
        <strain evidence="2">MN2024</strain>
        <tissue evidence="2">Gills</tissue>
    </source>
</reference>
<evidence type="ECO:0000313" key="3">
    <source>
        <dbReference type="Proteomes" id="UP001634394"/>
    </source>
</evidence>
<dbReference type="InterPro" id="IPR036465">
    <property type="entry name" value="vWFA_dom_sf"/>
</dbReference>
<organism evidence="2 3">
    <name type="scientific">Sinanodonta woodiana</name>
    <name type="common">Chinese pond mussel</name>
    <name type="synonym">Anodonta woodiana</name>
    <dbReference type="NCBI Taxonomy" id="1069815"/>
    <lineage>
        <taxon>Eukaryota</taxon>
        <taxon>Metazoa</taxon>
        <taxon>Spiralia</taxon>
        <taxon>Lophotrochozoa</taxon>
        <taxon>Mollusca</taxon>
        <taxon>Bivalvia</taxon>
        <taxon>Autobranchia</taxon>
        <taxon>Heteroconchia</taxon>
        <taxon>Palaeoheterodonta</taxon>
        <taxon>Unionida</taxon>
        <taxon>Unionoidea</taxon>
        <taxon>Unionidae</taxon>
        <taxon>Unioninae</taxon>
        <taxon>Sinanodonta</taxon>
    </lineage>
</organism>
<proteinExistence type="predicted"/>
<name>A0ABD3VVB2_SINWO</name>
<keyword evidence="3" id="KW-1185">Reference proteome</keyword>
<sequence length="119" mass="13056">MLSKLSPKGQGTNTHKALEFMKKNIFHNSSSSNTPQIAVIVTDGSSHNPQLTREYAETLKAMGVEIYTIGVGNDVNVEELDVISSYPNYEHVYLINDLKNVPQSMEALVSLTNLVCTGN</sequence>
<dbReference type="Pfam" id="PF00092">
    <property type="entry name" value="VWA"/>
    <property type="match status" value="1"/>
</dbReference>
<gene>
    <name evidence="2" type="ORF">ACJMK2_042910</name>
</gene>
<dbReference type="InterPro" id="IPR050525">
    <property type="entry name" value="ECM_Assembly_Org"/>
</dbReference>
<dbReference type="InterPro" id="IPR002035">
    <property type="entry name" value="VWF_A"/>
</dbReference>
<feature type="domain" description="VWFA" evidence="1">
    <location>
        <begin position="1"/>
        <end position="108"/>
    </location>
</feature>
<dbReference type="Gene3D" id="3.40.50.410">
    <property type="entry name" value="von Willebrand factor, type A domain"/>
    <property type="match status" value="1"/>
</dbReference>
<dbReference type="PANTHER" id="PTHR24020">
    <property type="entry name" value="COLLAGEN ALPHA"/>
    <property type="match status" value="1"/>
</dbReference>
<dbReference type="SUPFAM" id="SSF53300">
    <property type="entry name" value="vWA-like"/>
    <property type="match status" value="1"/>
</dbReference>
<dbReference type="Proteomes" id="UP001634394">
    <property type="component" value="Unassembled WGS sequence"/>
</dbReference>
<evidence type="ECO:0000313" key="2">
    <source>
        <dbReference type="EMBL" id="KAL3865534.1"/>
    </source>
</evidence>
<protein>
    <recommendedName>
        <fullName evidence="1">VWFA domain-containing protein</fullName>
    </recommendedName>
</protein>
<comment type="caution">
    <text evidence="2">The sequence shown here is derived from an EMBL/GenBank/DDBJ whole genome shotgun (WGS) entry which is preliminary data.</text>
</comment>
<dbReference type="PROSITE" id="PS50234">
    <property type="entry name" value="VWFA"/>
    <property type="match status" value="1"/>
</dbReference>